<dbReference type="RefSeq" id="WP_343490483.1">
    <property type="nucleotide sequence ID" value="NZ_JBCPYA010000001.1"/>
</dbReference>
<keyword evidence="3" id="KW-1185">Reference proteome</keyword>
<proteinExistence type="predicted"/>
<dbReference type="InterPro" id="IPR023346">
    <property type="entry name" value="Lysozyme-like_dom_sf"/>
</dbReference>
<evidence type="ECO:0000313" key="2">
    <source>
        <dbReference type="EMBL" id="MEN2468584.1"/>
    </source>
</evidence>
<organism evidence="2 3">
    <name type="scientific">Burkholderia theae</name>
    <dbReference type="NCBI Taxonomy" id="3143496"/>
    <lineage>
        <taxon>Bacteria</taxon>
        <taxon>Pseudomonadati</taxon>
        <taxon>Pseudomonadota</taxon>
        <taxon>Betaproteobacteria</taxon>
        <taxon>Burkholderiales</taxon>
        <taxon>Burkholderiaceae</taxon>
        <taxon>Burkholderia</taxon>
    </lineage>
</organism>
<evidence type="ECO:0000313" key="3">
    <source>
        <dbReference type="Proteomes" id="UP001466933"/>
    </source>
</evidence>
<comment type="caution">
    <text evidence="2">The sequence shown here is derived from an EMBL/GenBank/DDBJ whole genome shotgun (WGS) entry which is preliminary data.</text>
</comment>
<name>A0ABU9W9N4_9BURK</name>
<dbReference type="InterPro" id="IPR018247">
    <property type="entry name" value="EF_Hand_1_Ca_BS"/>
</dbReference>
<feature type="compositionally biased region" description="Basic residues" evidence="1">
    <location>
        <begin position="1"/>
        <end position="12"/>
    </location>
</feature>
<sequence length="1013" mass="110858">MTNKHAPHHPPKKAAPDQQPAAPTQAAPPASTPLAWSYPFSPAAKGDAATDATDPMTYMKALAVAEDGFYPLGASGYWHGGVHFGQKTGEILKQDEGVCAIATGEVIAYRLDSQYPELTYQDPQQDKRHALYSTGFVLVRHTLTLPPAPKKPDAAPTPSNATSASPASAAPNGASAPAGASGANPTPSAPASAPASTNPPPDESLTFFSLYMHTLDWATYKTALDQAKTASADPKVPQLKLPPYWEADRTYKALKPNQQDVPKQKPTDSDGPGAQGHAEQCDANTPLPGPVSGVRVRITPGKGKLLGLLPEGTELSVNESDNGGTPGWVKIKEIIAGKPVGPIMGRPPDQQLPWGYIFKSELEPITQSGPVDKVVVLKKPYPVKAGDIIAHIGQYQRYREAKPTPPQPTRPLLHLEVFAGPELPAFIKKSQARVKELPDTEKPFLEILAGAKLVSKIPDPDYTLAQTNLKLVAVSDPKSRWVKVQPKTVTMPAAPPTPATPAGNGKKSKPKPAAKQVPIETSTGDPFWVDSSLVNQTTTTPVKGWKNFPLKVSQADGPGTDFRDVFRVTDLDKQGAQDFAREDKDASGKTKRWWNVIVGTKEGGTRKGWVREQDHPQVKLCSPWDWPGFELVDNSSVTPSEMFKRFLFVAGLTIGADQESFKTSADQVAASELIQKLEKAIDANHDGRVTAAELADAQKTPWLAEAISHLVVKSESEWGGNMAQWEAITPFMKIAQWKWLKEIERIKKLQWWEDVQCTDSKILPKEPKPWHLHPIGLIGNFKQSCDCIDVDKFIEEYKKRHSEDFGWYDKPNSPKSIIAPLNSESEQNLRKLIAGIKKYFIDDGGGCDIPKIAYMLATTRVECYDWNRVVFFGPRAEGISYEKAEIDYGVGPTGRRPEYARQMGNAEVGDGYKYRGRGLVQVTWKGGYVKFEKILNIPLVDHPDMAAEWDVALKVMVIGMTRGTFAGFSLSDFINGSTTNYRSARQIINGFDKADIIAGYAKKFEELLKGARS</sequence>
<gene>
    <name evidence="2" type="ORF">VOI36_01675</name>
</gene>
<evidence type="ECO:0000256" key="1">
    <source>
        <dbReference type="SAM" id="MobiDB-lite"/>
    </source>
</evidence>
<dbReference type="SUPFAM" id="SSF53955">
    <property type="entry name" value="Lysozyme-like"/>
    <property type="match status" value="1"/>
</dbReference>
<feature type="region of interest" description="Disordered" evidence="1">
    <location>
        <begin position="254"/>
        <end position="291"/>
    </location>
</feature>
<protein>
    <submittedName>
        <fullName evidence="2">Lytic transglycosylase domain-containing protein</fullName>
    </submittedName>
</protein>
<dbReference type="Gene3D" id="1.10.530.10">
    <property type="match status" value="1"/>
</dbReference>
<accession>A0ABU9W9N4</accession>
<feature type="compositionally biased region" description="Low complexity" evidence="1">
    <location>
        <begin position="154"/>
        <end position="196"/>
    </location>
</feature>
<dbReference type="PROSITE" id="PS00018">
    <property type="entry name" value="EF_HAND_1"/>
    <property type="match status" value="1"/>
</dbReference>
<feature type="region of interest" description="Disordered" evidence="1">
    <location>
        <begin position="488"/>
        <end position="522"/>
    </location>
</feature>
<feature type="compositionally biased region" description="Low complexity" evidence="1">
    <location>
        <begin position="16"/>
        <end position="33"/>
    </location>
</feature>
<feature type="region of interest" description="Disordered" evidence="1">
    <location>
        <begin position="1"/>
        <end position="33"/>
    </location>
</feature>
<dbReference type="EMBL" id="JBCPYA010000001">
    <property type="protein sequence ID" value="MEN2468584.1"/>
    <property type="molecule type" value="Genomic_DNA"/>
</dbReference>
<feature type="region of interest" description="Disordered" evidence="1">
    <location>
        <begin position="145"/>
        <end position="201"/>
    </location>
</feature>
<dbReference type="Proteomes" id="UP001466933">
    <property type="component" value="Unassembled WGS sequence"/>
</dbReference>
<reference evidence="2 3" key="1">
    <citation type="submission" date="2024-05" db="EMBL/GenBank/DDBJ databases">
        <title>Burkholderia sp. Nov. a novel bacteria isolated from rhizosphere soil of Camellia sinensis.</title>
        <authorList>
            <person name="Dong Y."/>
        </authorList>
    </citation>
    <scope>NUCLEOTIDE SEQUENCE [LARGE SCALE GENOMIC DNA]</scope>
    <source>
        <strain evidence="2 3">GS2Y</strain>
    </source>
</reference>